<keyword evidence="6" id="KW-0648">Protein biosynthesis</keyword>
<evidence type="ECO:0000256" key="3">
    <source>
        <dbReference type="ARBA" id="ARBA00022553"/>
    </source>
</evidence>
<evidence type="ECO:0000256" key="5">
    <source>
        <dbReference type="ARBA" id="ARBA00022801"/>
    </source>
</evidence>
<dbReference type="FunFam" id="2.40.30.10:FF:000035">
    <property type="entry name" value="HBS1-like translational GTPase"/>
    <property type="match status" value="1"/>
</dbReference>
<dbReference type="GO" id="GO:0005525">
    <property type="term" value="F:GTP binding"/>
    <property type="evidence" value="ECO:0007669"/>
    <property type="project" value="UniProtKB-KW"/>
</dbReference>
<dbReference type="AlphaFoldDB" id="A0A8V0XN24"/>
<evidence type="ECO:0000256" key="6">
    <source>
        <dbReference type="ARBA" id="ARBA00022917"/>
    </source>
</evidence>
<dbReference type="SUPFAM" id="SSF109732">
    <property type="entry name" value="HBS1-like domain"/>
    <property type="match status" value="1"/>
</dbReference>
<gene>
    <name evidence="11" type="primary">HBS1L</name>
</gene>
<dbReference type="CDD" id="cd04093">
    <property type="entry name" value="HBS1_C_III"/>
    <property type="match status" value="1"/>
</dbReference>
<keyword evidence="4" id="KW-0547">Nucleotide-binding</keyword>
<evidence type="ECO:0000313" key="11">
    <source>
        <dbReference type="Ensembl" id="ENSGALP00010006214.1"/>
    </source>
</evidence>
<evidence type="ECO:0007829" key="13">
    <source>
        <dbReference type="PeptideAtlas" id="A0A8V0XN24"/>
    </source>
</evidence>
<evidence type="ECO:0000259" key="9">
    <source>
        <dbReference type="Pfam" id="PF08938"/>
    </source>
</evidence>
<keyword evidence="3" id="KW-0597">Phosphoprotein</keyword>
<evidence type="ECO:0000259" key="10">
    <source>
        <dbReference type="Pfam" id="PF22594"/>
    </source>
</evidence>
<dbReference type="Gene3D" id="2.40.30.10">
    <property type="entry name" value="Translation factors"/>
    <property type="match status" value="1"/>
</dbReference>
<dbReference type="GeneTree" id="ENSGT00940000156274"/>
<reference evidence="11" key="1">
    <citation type="submission" date="2020-11" db="EMBL/GenBank/DDBJ databases">
        <title>Gallus gallus (Chicken) genome, bGalGal1, GRCg7b, maternal haplotype autosomes + Z &amp; W.</title>
        <authorList>
            <person name="Warren W."/>
            <person name="Formenti G."/>
            <person name="Fedrigo O."/>
            <person name="Haase B."/>
            <person name="Mountcastle J."/>
            <person name="Balacco J."/>
            <person name="Tracey A."/>
            <person name="Schneider V."/>
            <person name="Okimoto R."/>
            <person name="Cheng H."/>
            <person name="Hawken R."/>
            <person name="Howe K."/>
            <person name="Jarvis E.D."/>
        </authorList>
    </citation>
    <scope>NUCLEOTIDE SEQUENCE [LARGE SCALE GENOMIC DNA]</scope>
    <source>
        <strain evidence="11">Broiler</strain>
    </source>
</reference>
<feature type="domain" description="HBS1-like protein N-terminal" evidence="9">
    <location>
        <begin position="55"/>
        <end position="132"/>
    </location>
</feature>
<dbReference type="SUPFAM" id="SSF50465">
    <property type="entry name" value="EF-Tu/eEF-1alpha/eIF2-gamma C-terminal domain"/>
    <property type="match status" value="1"/>
</dbReference>
<feature type="domain" description="GTP-eEF1A C-terminal" evidence="10">
    <location>
        <begin position="181"/>
        <end position="281"/>
    </location>
</feature>
<dbReference type="InterPro" id="IPR037189">
    <property type="entry name" value="HBS1-like_N_sf"/>
</dbReference>
<dbReference type="OrthoDB" id="342024at2759"/>
<keyword evidence="7" id="KW-0342">GTP-binding</keyword>
<keyword evidence="12" id="KW-1185">Reference proteome</keyword>
<evidence type="ECO:0000256" key="8">
    <source>
        <dbReference type="ARBA" id="ARBA00049117"/>
    </source>
</evidence>
<comment type="catalytic activity">
    <reaction evidence="8">
        <text>GTP + H2O = GDP + phosphate + H(+)</text>
        <dbReference type="Rhea" id="RHEA:19669"/>
        <dbReference type="ChEBI" id="CHEBI:15377"/>
        <dbReference type="ChEBI" id="CHEBI:15378"/>
        <dbReference type="ChEBI" id="CHEBI:37565"/>
        <dbReference type="ChEBI" id="CHEBI:43474"/>
        <dbReference type="ChEBI" id="CHEBI:58189"/>
    </reaction>
    <physiologicalReaction direction="left-to-right" evidence="8">
        <dbReference type="Rhea" id="RHEA:19670"/>
    </physiologicalReaction>
</comment>
<evidence type="ECO:0000256" key="2">
    <source>
        <dbReference type="ARBA" id="ARBA00022490"/>
    </source>
</evidence>
<sequence>MSRHRNVRGYNYDEDFEDDDVYGQSVEDDYCISPSTAAQFIYSRRDKPATFAEPLEEEYGYEDTEDTAGYFTSNHQLTEVDRARLSSCLDQMREVLAESVPDQAMVQAVLDSKFDVQKALDLVLSQGSKQNVKTKDEDAVIVRKTTKGDHVSLTLTGMDIIKINVGCVFCDPKEPVKVCTRFRARILIFNIEIPVTKGFPVLLHYQTVSEPATIRRLLSVLHKSTGEVTKKKPKFLSKGQNALIELETQRPVAVELYKDFKELGRFMLRYGGSTIAAGVITEIKE</sequence>
<dbReference type="FunFam" id="1.10.8.10:FF:000039">
    <property type="entry name" value="HBS1-like translational GTPase"/>
    <property type="match status" value="1"/>
</dbReference>
<dbReference type="Pfam" id="PF22594">
    <property type="entry name" value="GTP-eEF1A_C"/>
    <property type="match status" value="1"/>
</dbReference>
<organism evidence="11 12">
    <name type="scientific">Gallus gallus</name>
    <name type="common">Chicken</name>
    <dbReference type="NCBI Taxonomy" id="9031"/>
    <lineage>
        <taxon>Eukaryota</taxon>
        <taxon>Metazoa</taxon>
        <taxon>Chordata</taxon>
        <taxon>Craniata</taxon>
        <taxon>Vertebrata</taxon>
        <taxon>Euteleostomi</taxon>
        <taxon>Archelosauria</taxon>
        <taxon>Archosauria</taxon>
        <taxon>Dinosauria</taxon>
        <taxon>Saurischia</taxon>
        <taxon>Theropoda</taxon>
        <taxon>Coelurosauria</taxon>
        <taxon>Aves</taxon>
        <taxon>Neognathae</taxon>
        <taxon>Galloanserae</taxon>
        <taxon>Galliformes</taxon>
        <taxon>Phasianidae</taxon>
        <taxon>Phasianinae</taxon>
        <taxon>Gallus</taxon>
    </lineage>
</organism>
<evidence type="ECO:0000313" key="12">
    <source>
        <dbReference type="Proteomes" id="UP000000539"/>
    </source>
</evidence>
<protein>
    <submittedName>
        <fullName evidence="11">HBS1 like translational GTPase</fullName>
    </submittedName>
</protein>
<proteinExistence type="evidence at protein level"/>
<dbReference type="GO" id="GO:0006412">
    <property type="term" value="P:translation"/>
    <property type="evidence" value="ECO:0007669"/>
    <property type="project" value="UniProtKB-KW"/>
</dbReference>
<keyword evidence="5" id="KW-0378">Hydrolase</keyword>
<dbReference type="GO" id="GO:0005737">
    <property type="term" value="C:cytoplasm"/>
    <property type="evidence" value="ECO:0007669"/>
    <property type="project" value="UniProtKB-SubCell"/>
</dbReference>
<dbReference type="Ensembl" id="ENSGALT00010010801.1">
    <property type="protein sequence ID" value="ENSGALP00010006214.1"/>
    <property type="gene ID" value="ENSGALG00010004639.1"/>
</dbReference>
<dbReference type="InterPro" id="IPR050100">
    <property type="entry name" value="TRAFAC_GTPase_members"/>
</dbReference>
<evidence type="ECO:0000256" key="7">
    <source>
        <dbReference type="ARBA" id="ARBA00023134"/>
    </source>
</evidence>
<dbReference type="GO" id="GO:0016787">
    <property type="term" value="F:hydrolase activity"/>
    <property type="evidence" value="ECO:0007669"/>
    <property type="project" value="UniProtKB-KW"/>
</dbReference>
<dbReference type="Gene3D" id="1.10.8.10">
    <property type="entry name" value="DNA helicase RuvA subunit, C-terminal domain"/>
    <property type="match status" value="1"/>
</dbReference>
<evidence type="ECO:0000256" key="4">
    <source>
        <dbReference type="ARBA" id="ARBA00022741"/>
    </source>
</evidence>
<evidence type="ECO:0000256" key="1">
    <source>
        <dbReference type="ARBA" id="ARBA00004496"/>
    </source>
</evidence>
<reference evidence="11" key="3">
    <citation type="submission" date="2025-09" db="UniProtKB">
        <authorList>
            <consortium name="Ensembl"/>
        </authorList>
    </citation>
    <scope>IDENTIFICATION</scope>
    <source>
        <strain evidence="11">broiler</strain>
    </source>
</reference>
<dbReference type="InterPro" id="IPR054696">
    <property type="entry name" value="GTP-eEF1A_C"/>
</dbReference>
<dbReference type="InterPro" id="IPR009001">
    <property type="entry name" value="Transl_elong_EF1A/Init_IF2_C"/>
</dbReference>
<accession>A0A8V0XN24</accession>
<dbReference type="PANTHER" id="PTHR23115">
    <property type="entry name" value="TRANSLATION FACTOR"/>
    <property type="match status" value="1"/>
</dbReference>
<reference evidence="11" key="2">
    <citation type="submission" date="2025-08" db="UniProtKB">
        <authorList>
            <consortium name="Ensembl"/>
        </authorList>
    </citation>
    <scope>IDENTIFICATION</scope>
    <source>
        <strain evidence="11">broiler</strain>
    </source>
</reference>
<comment type="subcellular location">
    <subcellularLocation>
        <location evidence="1">Cytoplasm</location>
    </subcellularLocation>
</comment>
<dbReference type="Pfam" id="PF08938">
    <property type="entry name" value="HBS1_N"/>
    <property type="match status" value="1"/>
</dbReference>
<keyword evidence="2" id="KW-0963">Cytoplasm</keyword>
<dbReference type="InterPro" id="IPR015033">
    <property type="entry name" value="HBS1-like_N"/>
</dbReference>
<dbReference type="Proteomes" id="UP000000539">
    <property type="component" value="Chromosome 3"/>
</dbReference>
<keyword evidence="13" id="KW-1267">Proteomics identification</keyword>
<name>A0A8V0XN24_CHICK</name>